<feature type="transmembrane region" description="Helical" evidence="1">
    <location>
        <begin position="20"/>
        <end position="40"/>
    </location>
</feature>
<keyword evidence="1" id="KW-1133">Transmembrane helix</keyword>
<keyword evidence="1" id="KW-0472">Membrane</keyword>
<name>A0A820ZPQ7_9BILA</name>
<keyword evidence="1" id="KW-0812">Transmembrane</keyword>
<protein>
    <submittedName>
        <fullName evidence="2">Uncharacterized protein</fullName>
    </submittedName>
</protein>
<dbReference type="Proteomes" id="UP000663862">
    <property type="component" value="Unassembled WGS sequence"/>
</dbReference>
<evidence type="ECO:0000313" key="3">
    <source>
        <dbReference type="Proteomes" id="UP000663862"/>
    </source>
</evidence>
<evidence type="ECO:0000313" key="2">
    <source>
        <dbReference type="EMBL" id="CAF4566526.1"/>
    </source>
</evidence>
<reference evidence="2" key="1">
    <citation type="submission" date="2021-02" db="EMBL/GenBank/DDBJ databases">
        <authorList>
            <person name="Nowell W R."/>
        </authorList>
    </citation>
    <scope>NUCLEOTIDE SEQUENCE</scope>
</reference>
<sequence>MSDDIITRLALIALQLNRIVPIFQIAFGTVGNIMNILIFTRRSHPNNPSFQIFFLVITCAFPPIPMGVFGALAIFNVKRLRKQASPQNNDA</sequence>
<evidence type="ECO:0000256" key="1">
    <source>
        <dbReference type="SAM" id="Phobius"/>
    </source>
</evidence>
<dbReference type="EMBL" id="CAJOBQ010002553">
    <property type="protein sequence ID" value="CAF4566526.1"/>
    <property type="molecule type" value="Genomic_DNA"/>
</dbReference>
<accession>A0A820ZPQ7</accession>
<organism evidence="2 3">
    <name type="scientific">Rotaria socialis</name>
    <dbReference type="NCBI Taxonomy" id="392032"/>
    <lineage>
        <taxon>Eukaryota</taxon>
        <taxon>Metazoa</taxon>
        <taxon>Spiralia</taxon>
        <taxon>Gnathifera</taxon>
        <taxon>Rotifera</taxon>
        <taxon>Eurotatoria</taxon>
        <taxon>Bdelloidea</taxon>
        <taxon>Philodinida</taxon>
        <taxon>Philodinidae</taxon>
        <taxon>Rotaria</taxon>
    </lineage>
</organism>
<feature type="transmembrane region" description="Helical" evidence="1">
    <location>
        <begin position="52"/>
        <end position="75"/>
    </location>
</feature>
<dbReference type="AlphaFoldDB" id="A0A820ZPQ7"/>
<comment type="caution">
    <text evidence="2">The sequence shown here is derived from an EMBL/GenBank/DDBJ whole genome shotgun (WGS) entry which is preliminary data.</text>
</comment>
<gene>
    <name evidence="2" type="ORF">TSG867_LOCUS25667</name>
</gene>
<proteinExistence type="predicted"/>